<reference evidence="3 4" key="1">
    <citation type="journal article" date="2017" name="Genome Biol. Evol.">
        <title>Phytophthora megakarya and P. palmivora, closely related causal agents of cacao black pod rot, underwent increases in genome sizes and gene numbers by different mechanisms.</title>
        <authorList>
            <person name="Ali S.S."/>
            <person name="Shao J."/>
            <person name="Lary D.J."/>
            <person name="Kronmiller B."/>
            <person name="Shen D."/>
            <person name="Strem M.D."/>
            <person name="Amoako-Attah I."/>
            <person name="Akrofi A.Y."/>
            <person name="Begoude B.A."/>
            <person name="Ten Hoopen G.M."/>
            <person name="Coulibaly K."/>
            <person name="Kebe B.I."/>
            <person name="Melnick R.L."/>
            <person name="Guiltinan M.J."/>
            <person name="Tyler B.M."/>
            <person name="Meinhardt L.W."/>
            <person name="Bailey B.A."/>
        </authorList>
    </citation>
    <scope>NUCLEOTIDE SEQUENCE [LARGE SCALE GENOMIC DNA]</scope>
    <source>
        <strain evidence="4">sbr112.9</strain>
    </source>
</reference>
<keyword evidence="4" id="KW-1185">Reference proteome</keyword>
<sequence>MTAAIRTATQNAQVLVAFHAMTSIALDFYVDTVTRLRTQIKTNKHVSRDSKYRQKRVGDITKLGNAEQTIFLEWLLLLEQLAGLLCSGLHELDAVYYMEIAHQFRSLILDLQTFLRKMERFGTHSRQQALMLFLDNLHRLLKRATNRNELRVVAADGSGIVNQTKSIRQRLRSLDASISTSLGVLLGSEEGMKNFSRMLVSMQFAWRRVMGPTLLETSMSTSTESISLLKKISEKITQFLQVLHRPTAWFKYYRKNPARPFDSPSRQQNTQSMTDSLSAGQSSQRNSEKDGIEVADTNLNMLRSTFPFISLELLLDNFGMESLAVKRIKQLVDASKEKNAVLGVLKSGLGIGEEVVEKLSVLELVEHFSEFENPRKVSDLFDQLEQLTLDEEMPFSHLPFVVYDKMEVSLWRLMVRPVQRLRLFHLYHQTQRFVLNGVITRIRHWIISLGAYLILLIAFWRQEELRTDLNDPVMACAFDIFPGTDDLTAAMATKKNTFMKWVIYSYGMGVFLLAVTSIVLIARNRFVLLEQTRLRLRPVSRYYQNVLAVIAIGVELVQLNSLAFDSAVEWDTTDKVPVFIQWLGNQGITQFGISSVSGLEALGILCLLLSWVFLLKCANKFRETSALLHRVLTKDLPALVHGFLYMSTISVFFSFLACVDCSDKHSSSYSKCKLTPESPPFLIAHRNIPCWTSAHQWYALLGLWGITFFLPIGLLAHGMSQVLFQRETLDIKYAPVLLLVAQLVKAAAATAKAFFPHDPMVLASLGVFGNAVLLVLTFGMHSCSLWYIKYIKCSIYAASCWASLGAIHRRRYPDQSSTRSLNMIYFGWLSIGLVLASAILLKVWHRAGQKQRDAERHFAAQQRLLNAGKATGALGAVEQKFVKAARKYSNDTLIRAAFISNAKKLTRSTPPALNNFIARATEPPANMNEAARTVVFMQSARVMAKKLREHEELRRRR</sequence>
<feature type="transmembrane region" description="Helical" evidence="2">
    <location>
        <begin position="697"/>
        <end position="716"/>
    </location>
</feature>
<keyword evidence="2" id="KW-0472">Membrane</keyword>
<evidence type="ECO:0000313" key="3">
    <source>
        <dbReference type="EMBL" id="POM81955.1"/>
    </source>
</evidence>
<dbReference type="AlphaFoldDB" id="A0A2P4YVW5"/>
<gene>
    <name evidence="3" type="ORF">PHPALM_20</name>
</gene>
<evidence type="ECO:0000256" key="1">
    <source>
        <dbReference type="SAM" id="MobiDB-lite"/>
    </source>
</evidence>
<accession>A0A2P4YVW5</accession>
<feature type="transmembrane region" description="Helical" evidence="2">
    <location>
        <begin position="442"/>
        <end position="460"/>
    </location>
</feature>
<feature type="transmembrane region" description="Helical" evidence="2">
    <location>
        <begin position="636"/>
        <end position="657"/>
    </location>
</feature>
<protein>
    <recommendedName>
        <fullName evidence="5">Transmembrane protein</fullName>
    </recommendedName>
</protein>
<dbReference type="OrthoDB" id="101608at2759"/>
<comment type="caution">
    <text evidence="3">The sequence shown here is derived from an EMBL/GenBank/DDBJ whole genome shotgun (WGS) entry which is preliminary data.</text>
</comment>
<feature type="region of interest" description="Disordered" evidence="1">
    <location>
        <begin position="260"/>
        <end position="290"/>
    </location>
</feature>
<evidence type="ECO:0008006" key="5">
    <source>
        <dbReference type="Google" id="ProtNLM"/>
    </source>
</evidence>
<feature type="transmembrane region" description="Helical" evidence="2">
    <location>
        <begin position="761"/>
        <end position="779"/>
    </location>
</feature>
<feature type="compositionally biased region" description="Polar residues" evidence="1">
    <location>
        <begin position="264"/>
        <end position="285"/>
    </location>
</feature>
<proteinExistence type="predicted"/>
<feature type="transmembrane region" description="Helical" evidence="2">
    <location>
        <begin position="824"/>
        <end position="844"/>
    </location>
</feature>
<dbReference type="Proteomes" id="UP000237271">
    <property type="component" value="Unassembled WGS sequence"/>
</dbReference>
<feature type="transmembrane region" description="Helical" evidence="2">
    <location>
        <begin position="591"/>
        <end position="615"/>
    </location>
</feature>
<name>A0A2P4YVW5_9STRA</name>
<feature type="transmembrane region" description="Helical" evidence="2">
    <location>
        <begin position="736"/>
        <end position="755"/>
    </location>
</feature>
<organism evidence="3 4">
    <name type="scientific">Phytophthora palmivora</name>
    <dbReference type="NCBI Taxonomy" id="4796"/>
    <lineage>
        <taxon>Eukaryota</taxon>
        <taxon>Sar</taxon>
        <taxon>Stramenopiles</taxon>
        <taxon>Oomycota</taxon>
        <taxon>Peronosporomycetes</taxon>
        <taxon>Peronosporales</taxon>
        <taxon>Peronosporaceae</taxon>
        <taxon>Phytophthora</taxon>
    </lineage>
</organism>
<evidence type="ECO:0000256" key="2">
    <source>
        <dbReference type="SAM" id="Phobius"/>
    </source>
</evidence>
<dbReference type="EMBL" id="NCKW01000001">
    <property type="protein sequence ID" value="POM81955.1"/>
    <property type="molecule type" value="Genomic_DNA"/>
</dbReference>
<feature type="transmembrane region" description="Helical" evidence="2">
    <location>
        <begin position="501"/>
        <end position="522"/>
    </location>
</feature>
<feature type="transmembrane region" description="Helical" evidence="2">
    <location>
        <begin position="786"/>
        <end position="804"/>
    </location>
</feature>
<keyword evidence="2" id="KW-0812">Transmembrane</keyword>
<evidence type="ECO:0000313" key="4">
    <source>
        <dbReference type="Proteomes" id="UP000237271"/>
    </source>
</evidence>
<keyword evidence="2" id="KW-1133">Transmembrane helix</keyword>